<feature type="binding site" evidence="9">
    <location>
        <position position="175"/>
    </location>
    <ligand>
        <name>1-deoxy-D-xylulose 5-phosphate</name>
        <dbReference type="ChEBI" id="CHEBI:57792"/>
    </ligand>
</feature>
<feature type="binding site" evidence="9">
    <location>
        <position position="151"/>
    </location>
    <ligand>
        <name>Mn(2+)</name>
        <dbReference type="ChEBI" id="CHEBI:29035"/>
    </ligand>
</feature>
<dbReference type="InterPro" id="IPR036291">
    <property type="entry name" value="NAD(P)-bd_dom_sf"/>
</dbReference>
<dbReference type="InterPro" id="IPR013644">
    <property type="entry name" value="DXP_reductoisomerase_C"/>
</dbReference>
<evidence type="ECO:0000256" key="6">
    <source>
        <dbReference type="ARBA" id="ARBA00023211"/>
    </source>
</evidence>
<evidence type="ECO:0000256" key="7">
    <source>
        <dbReference type="ARBA" id="ARBA00023229"/>
    </source>
</evidence>
<evidence type="ECO:0000259" key="10">
    <source>
        <dbReference type="Pfam" id="PF02670"/>
    </source>
</evidence>
<feature type="binding site" evidence="9">
    <location>
        <position position="220"/>
    </location>
    <ligand>
        <name>1-deoxy-D-xylulose 5-phosphate</name>
        <dbReference type="ChEBI" id="CHEBI:57792"/>
    </ligand>
</feature>
<feature type="domain" description="1-deoxy-D-xylulose 5-phosphate reductoisomerase N-terminal" evidence="10">
    <location>
        <begin position="4"/>
        <end position="131"/>
    </location>
</feature>
<dbReference type="GO" id="GO:0070402">
    <property type="term" value="F:NADPH binding"/>
    <property type="evidence" value="ECO:0007669"/>
    <property type="project" value="InterPro"/>
</dbReference>
<dbReference type="PANTHER" id="PTHR30525">
    <property type="entry name" value="1-DEOXY-D-XYLULOSE 5-PHOSPHATE REDUCTOISOMERASE"/>
    <property type="match status" value="1"/>
</dbReference>
<dbReference type="NCBIfam" id="TIGR00243">
    <property type="entry name" value="Dxr"/>
    <property type="match status" value="1"/>
</dbReference>
<feature type="binding site" evidence="9">
    <location>
        <position position="13"/>
    </location>
    <ligand>
        <name>NADPH</name>
        <dbReference type="ChEBI" id="CHEBI:57783"/>
    </ligand>
</feature>
<dbReference type="EC" id="1.1.1.267" evidence="9"/>
<dbReference type="UniPathway" id="UPA00056">
    <property type="reaction ID" value="UER00092"/>
</dbReference>
<feature type="binding site" evidence="9">
    <location>
        <position position="11"/>
    </location>
    <ligand>
        <name>NADPH</name>
        <dbReference type="ChEBI" id="CHEBI:57783"/>
    </ligand>
</feature>
<dbReference type="GO" id="GO:0030145">
    <property type="term" value="F:manganese ion binding"/>
    <property type="evidence" value="ECO:0007669"/>
    <property type="project" value="TreeGrafter"/>
</dbReference>
<evidence type="ECO:0000259" key="12">
    <source>
        <dbReference type="Pfam" id="PF13288"/>
    </source>
</evidence>
<comment type="pathway">
    <text evidence="1 9">Isoprenoid biosynthesis; isopentenyl diphosphate biosynthesis via DXP pathway; isopentenyl diphosphate from 1-deoxy-D-xylulose 5-phosphate: step 1/6.</text>
</comment>
<feature type="binding site" evidence="9">
    <location>
        <position position="216"/>
    </location>
    <ligand>
        <name>1-deoxy-D-xylulose 5-phosphate</name>
        <dbReference type="ChEBI" id="CHEBI:57792"/>
    </ligand>
</feature>
<evidence type="ECO:0000313" key="13">
    <source>
        <dbReference type="EMBL" id="TXB70586.1"/>
    </source>
</evidence>
<dbReference type="PIRSF" id="PIRSF006205">
    <property type="entry name" value="Dxp_reductismrs"/>
    <property type="match status" value="1"/>
</dbReference>
<evidence type="ECO:0000256" key="9">
    <source>
        <dbReference type="HAMAP-Rule" id="MF_00183"/>
    </source>
</evidence>
<dbReference type="GO" id="GO:0016853">
    <property type="term" value="F:isomerase activity"/>
    <property type="evidence" value="ECO:0007669"/>
    <property type="project" value="UniProtKB-KW"/>
</dbReference>
<dbReference type="PANTHER" id="PTHR30525:SF0">
    <property type="entry name" value="1-DEOXY-D-XYLULOSE 5-PHOSPHATE REDUCTOISOMERASE, CHLOROPLASTIC"/>
    <property type="match status" value="1"/>
</dbReference>
<sequence length="393" mass="41679">MRSVSILGATGSIGESAYDLLKRSRGADRWRVVALTGGANIRRLAEMARSLRAEIAVTAYPDRLAELRDALAGTGIESAAGPAAIVEAADRPADWTLSAIVGAAGLPPGLRVLERGGTLALANKETLVAAGRLIMGTAARSGARILPVDSEHSAIFQALGSENLETVESVTITASGGAFRDWPMERLATATVAEASTHPNWDMGQRITIDSASMFNKALEIIETREFFGIDPTKIKVLVHPESIIHAMVSHIDGGSLAHLGAPDMRHAIGYALHWPARADLPVARLDLAALGGLTFRAPDEIRWPALRLAREAMDAGGAAGAVLNAAKEQALDDFIAGRLRFPEMSQAVEATLESLNGRDGFTKSPSDLATVLDWDKEARQFAARWATGSKGR</sequence>
<evidence type="ECO:0000256" key="1">
    <source>
        <dbReference type="ARBA" id="ARBA00005094"/>
    </source>
</evidence>
<comment type="caution">
    <text evidence="13">The sequence shown here is derived from an EMBL/GenBank/DDBJ whole genome shotgun (WGS) entry which is preliminary data.</text>
</comment>
<feature type="domain" description="DXP reductoisomerase C-terminal" evidence="12">
    <location>
        <begin position="260"/>
        <end position="381"/>
    </location>
</feature>
<feature type="domain" description="1-deoxy-D-xylulose 5-phosphate reductoisomerase C-terminal" evidence="11">
    <location>
        <begin position="145"/>
        <end position="228"/>
    </location>
</feature>
<feature type="binding site" evidence="9">
    <location>
        <position position="40"/>
    </location>
    <ligand>
        <name>NADPH</name>
        <dbReference type="ChEBI" id="CHEBI:57783"/>
    </ligand>
</feature>
<feature type="binding site" evidence="9">
    <location>
        <position position="198"/>
    </location>
    <ligand>
        <name>1-deoxy-D-xylulose 5-phosphate</name>
        <dbReference type="ChEBI" id="CHEBI:57792"/>
    </ligand>
</feature>
<dbReference type="Gene3D" id="3.40.50.720">
    <property type="entry name" value="NAD(P)-binding Rossmann-like Domain"/>
    <property type="match status" value="1"/>
</dbReference>
<dbReference type="RefSeq" id="WP_147096092.1">
    <property type="nucleotide sequence ID" value="NZ_JBHUFH010000002.1"/>
</dbReference>
<reference evidence="13 14" key="1">
    <citation type="submission" date="2019-08" db="EMBL/GenBank/DDBJ databases">
        <authorList>
            <person name="Ye J."/>
        </authorList>
    </citation>
    <scope>NUCLEOTIDE SEQUENCE [LARGE SCALE GENOMIC DNA]</scope>
    <source>
        <strain evidence="13 14">TK008</strain>
    </source>
</reference>
<feature type="binding site" evidence="9">
    <location>
        <position position="211"/>
    </location>
    <ligand>
        <name>1-deoxy-D-xylulose 5-phosphate</name>
        <dbReference type="ChEBI" id="CHEBI:57792"/>
    </ligand>
</feature>
<dbReference type="InterPro" id="IPR003821">
    <property type="entry name" value="DXP_reductoisomerase"/>
</dbReference>
<dbReference type="OrthoDB" id="9806546at2"/>
<keyword evidence="3 9" id="KW-0479">Metal-binding</keyword>
<dbReference type="EMBL" id="VOPL01000001">
    <property type="protein sequence ID" value="TXB70586.1"/>
    <property type="molecule type" value="Genomic_DNA"/>
</dbReference>
<dbReference type="Gene3D" id="1.10.1740.10">
    <property type="match status" value="1"/>
</dbReference>
<evidence type="ECO:0000259" key="11">
    <source>
        <dbReference type="Pfam" id="PF08436"/>
    </source>
</evidence>
<feature type="binding site" evidence="9">
    <location>
        <position position="38"/>
    </location>
    <ligand>
        <name>NADPH</name>
        <dbReference type="ChEBI" id="CHEBI:57783"/>
    </ligand>
</feature>
<dbReference type="InterPro" id="IPR013512">
    <property type="entry name" value="DXP_reductoisomerase_N"/>
</dbReference>
<feature type="binding site" evidence="9">
    <location>
        <position position="204"/>
    </location>
    <ligand>
        <name>NADPH</name>
        <dbReference type="ChEBI" id="CHEBI:57783"/>
    </ligand>
</feature>
<keyword evidence="9" id="KW-0460">Magnesium</keyword>
<dbReference type="Pfam" id="PF13288">
    <property type="entry name" value="DXPR_C"/>
    <property type="match status" value="1"/>
</dbReference>
<evidence type="ECO:0000256" key="4">
    <source>
        <dbReference type="ARBA" id="ARBA00022857"/>
    </source>
</evidence>
<dbReference type="InterPro" id="IPR036169">
    <property type="entry name" value="DXPR_C_sf"/>
</dbReference>
<dbReference type="FunFam" id="3.40.50.720:FF:000045">
    <property type="entry name" value="1-deoxy-D-xylulose 5-phosphate reductoisomerase"/>
    <property type="match status" value="1"/>
</dbReference>
<dbReference type="Pfam" id="PF08436">
    <property type="entry name" value="DXP_redisom_C"/>
    <property type="match status" value="1"/>
</dbReference>
<dbReference type="AlphaFoldDB" id="A0A5C6S810"/>
<feature type="binding site" evidence="9">
    <location>
        <position position="12"/>
    </location>
    <ligand>
        <name>NADPH</name>
        <dbReference type="ChEBI" id="CHEBI:57783"/>
    </ligand>
</feature>
<name>A0A5C6S810_9RHOB</name>
<dbReference type="GO" id="GO:0051484">
    <property type="term" value="P:isopentenyl diphosphate biosynthetic process, methylerythritol 4-phosphate pathway involved in terpenoid biosynthetic process"/>
    <property type="evidence" value="ECO:0007669"/>
    <property type="project" value="UniProtKB-ARBA"/>
</dbReference>
<comment type="caution">
    <text evidence="9">Lacks conserved residue(s) required for the propagation of feature annotation.</text>
</comment>
<feature type="binding site" evidence="9">
    <location>
        <position position="123"/>
    </location>
    <ligand>
        <name>NADPH</name>
        <dbReference type="ChEBI" id="CHEBI:57783"/>
    </ligand>
</feature>
<dbReference type="GO" id="GO:0030604">
    <property type="term" value="F:1-deoxy-D-xylulose-5-phosphate reductoisomerase activity"/>
    <property type="evidence" value="ECO:0007669"/>
    <property type="project" value="UniProtKB-UniRule"/>
</dbReference>
<dbReference type="SUPFAM" id="SSF69055">
    <property type="entry name" value="1-deoxy-D-xylulose-5-phosphate reductoisomerase, C-terminal domain"/>
    <property type="match status" value="1"/>
</dbReference>
<keyword evidence="5 9" id="KW-0560">Oxidoreductase</keyword>
<keyword evidence="6 9" id="KW-0464">Manganese</keyword>
<feature type="binding site" evidence="9">
    <location>
        <position position="150"/>
    </location>
    <ligand>
        <name>1-deoxy-D-xylulose 5-phosphate</name>
        <dbReference type="ChEBI" id="CHEBI:57792"/>
    </ligand>
</feature>
<comment type="catalytic activity">
    <reaction evidence="8">
        <text>2-C-methyl-D-erythritol 4-phosphate + NADP(+) = 1-deoxy-D-xylulose 5-phosphate + NADPH + H(+)</text>
        <dbReference type="Rhea" id="RHEA:13717"/>
        <dbReference type="ChEBI" id="CHEBI:15378"/>
        <dbReference type="ChEBI" id="CHEBI:57783"/>
        <dbReference type="ChEBI" id="CHEBI:57792"/>
        <dbReference type="ChEBI" id="CHEBI:58262"/>
        <dbReference type="ChEBI" id="CHEBI:58349"/>
        <dbReference type="EC" id="1.1.1.267"/>
    </reaction>
    <physiologicalReaction direction="right-to-left" evidence="8">
        <dbReference type="Rhea" id="RHEA:13719"/>
    </physiologicalReaction>
</comment>
<gene>
    <name evidence="9" type="primary">dxr</name>
    <name evidence="13" type="ORF">FQV27_01565</name>
</gene>
<evidence type="ECO:0000256" key="8">
    <source>
        <dbReference type="ARBA" id="ARBA00048543"/>
    </source>
</evidence>
<feature type="binding site" evidence="9">
    <location>
        <position position="149"/>
    </location>
    <ligand>
        <name>Mn(2+)</name>
        <dbReference type="ChEBI" id="CHEBI:29035"/>
    </ligand>
</feature>
<dbReference type="Proteomes" id="UP000321562">
    <property type="component" value="Unassembled WGS sequence"/>
</dbReference>
<accession>A0A5C6S810</accession>
<keyword evidence="13" id="KW-0413">Isomerase</keyword>
<comment type="function">
    <text evidence="9">Catalyzes the NADPH-dependent rearrangement and reduction of 1-deoxy-D-xylulose-5-phosphate (DXP) to 2-C-methyl-D-erythritol 4-phosphate (MEP).</text>
</comment>
<feature type="binding site" evidence="9">
    <location>
        <position position="220"/>
    </location>
    <ligand>
        <name>Mn(2+)</name>
        <dbReference type="ChEBI" id="CHEBI:29035"/>
    </ligand>
</feature>
<keyword evidence="4 9" id="KW-0521">NADP</keyword>
<evidence type="ECO:0000256" key="5">
    <source>
        <dbReference type="ARBA" id="ARBA00023002"/>
    </source>
</evidence>
<dbReference type="Pfam" id="PF02670">
    <property type="entry name" value="DXP_reductoisom"/>
    <property type="match status" value="1"/>
</dbReference>
<organism evidence="13 14">
    <name type="scientific">Paracoccus aurantiacus</name>
    <dbReference type="NCBI Taxonomy" id="2599412"/>
    <lineage>
        <taxon>Bacteria</taxon>
        <taxon>Pseudomonadati</taxon>
        <taxon>Pseudomonadota</taxon>
        <taxon>Alphaproteobacteria</taxon>
        <taxon>Rhodobacterales</taxon>
        <taxon>Paracoccaceae</taxon>
        <taxon>Paracoccus</taxon>
    </lineage>
</organism>
<proteinExistence type="inferred from homology"/>
<evidence type="ECO:0000256" key="2">
    <source>
        <dbReference type="ARBA" id="ARBA00006825"/>
    </source>
</evidence>
<dbReference type="InterPro" id="IPR026877">
    <property type="entry name" value="DXPR_C"/>
</dbReference>
<protein>
    <recommendedName>
        <fullName evidence="9">1-deoxy-D-xylulose 5-phosphate reductoisomerase</fullName>
        <shortName evidence="9">DXP reductoisomerase</shortName>
        <ecNumber evidence="9">1.1.1.267</ecNumber>
    </recommendedName>
    <alternativeName>
        <fullName evidence="9">1-deoxyxylulose-5-phosphate reductoisomerase</fullName>
    </alternativeName>
    <alternativeName>
        <fullName evidence="9">2-C-methyl-D-erythritol 4-phosphate synthase</fullName>
    </alternativeName>
</protein>
<dbReference type="SUPFAM" id="SSF55347">
    <property type="entry name" value="Glyceraldehyde-3-phosphate dehydrogenase-like, C-terminal domain"/>
    <property type="match status" value="1"/>
</dbReference>
<evidence type="ECO:0000256" key="3">
    <source>
        <dbReference type="ARBA" id="ARBA00022723"/>
    </source>
</evidence>
<feature type="binding site" evidence="9">
    <location>
        <position position="10"/>
    </location>
    <ligand>
        <name>NADPH</name>
        <dbReference type="ChEBI" id="CHEBI:57783"/>
    </ligand>
</feature>
<feature type="binding site" evidence="9">
    <location>
        <position position="151"/>
    </location>
    <ligand>
        <name>1-deoxy-D-xylulose 5-phosphate</name>
        <dbReference type="ChEBI" id="CHEBI:57792"/>
    </ligand>
</feature>
<feature type="binding site" evidence="9">
    <location>
        <position position="217"/>
    </location>
    <ligand>
        <name>1-deoxy-D-xylulose 5-phosphate</name>
        <dbReference type="ChEBI" id="CHEBI:57792"/>
    </ligand>
</feature>
<keyword evidence="14" id="KW-1185">Reference proteome</keyword>
<feature type="binding site" evidence="9">
    <location>
        <position position="125"/>
    </location>
    <ligand>
        <name>NADPH</name>
        <dbReference type="ChEBI" id="CHEBI:57783"/>
    </ligand>
</feature>
<comment type="similarity">
    <text evidence="2 9">Belongs to the DXR family.</text>
</comment>
<comment type="cofactor">
    <cofactor evidence="9">
        <name>Mg(2+)</name>
        <dbReference type="ChEBI" id="CHEBI:18420"/>
    </cofactor>
    <cofactor evidence="9">
        <name>Mn(2+)</name>
        <dbReference type="ChEBI" id="CHEBI:29035"/>
    </cofactor>
</comment>
<feature type="binding site" evidence="9">
    <location>
        <position position="124"/>
    </location>
    <ligand>
        <name>1-deoxy-D-xylulose 5-phosphate</name>
        <dbReference type="ChEBI" id="CHEBI:57792"/>
    </ligand>
</feature>
<evidence type="ECO:0000313" key="14">
    <source>
        <dbReference type="Proteomes" id="UP000321562"/>
    </source>
</evidence>
<dbReference type="SUPFAM" id="SSF51735">
    <property type="entry name" value="NAD(P)-binding Rossmann-fold domains"/>
    <property type="match status" value="1"/>
</dbReference>
<keyword evidence="7 9" id="KW-0414">Isoprene biosynthesis</keyword>
<dbReference type="HAMAP" id="MF_00183">
    <property type="entry name" value="DXP_reductoisom"/>
    <property type="match status" value="1"/>
</dbReference>